<dbReference type="InterPro" id="IPR012942">
    <property type="entry name" value="SRR1-like"/>
</dbReference>
<evidence type="ECO:0000313" key="4">
    <source>
        <dbReference type="Proteomes" id="UP001152607"/>
    </source>
</evidence>
<dbReference type="EMBL" id="CAOQHR010000007">
    <property type="protein sequence ID" value="CAI6337593.1"/>
    <property type="molecule type" value="Genomic_DNA"/>
</dbReference>
<reference evidence="3" key="1">
    <citation type="submission" date="2023-01" db="EMBL/GenBank/DDBJ databases">
        <authorList>
            <person name="Van Ghelder C."/>
            <person name="Rancurel C."/>
        </authorList>
    </citation>
    <scope>NUCLEOTIDE SEQUENCE</scope>
    <source>
        <strain evidence="3">CNCM I-4278</strain>
    </source>
</reference>
<feature type="region of interest" description="Disordered" evidence="1">
    <location>
        <begin position="1"/>
        <end position="36"/>
    </location>
</feature>
<feature type="domain" description="SRR1-like" evidence="2">
    <location>
        <begin position="61"/>
        <end position="213"/>
    </location>
</feature>
<dbReference type="Pfam" id="PF07985">
    <property type="entry name" value="SRR1"/>
    <property type="match status" value="1"/>
</dbReference>
<keyword evidence="4" id="KW-1185">Reference proteome</keyword>
<feature type="compositionally biased region" description="Basic residues" evidence="1">
    <location>
        <begin position="14"/>
        <end position="31"/>
    </location>
</feature>
<evidence type="ECO:0000313" key="3">
    <source>
        <dbReference type="EMBL" id="CAI6337593.1"/>
    </source>
</evidence>
<evidence type="ECO:0000259" key="2">
    <source>
        <dbReference type="Pfam" id="PF07985"/>
    </source>
</evidence>
<protein>
    <recommendedName>
        <fullName evidence="2">SRR1-like domain-containing protein</fullName>
    </recommendedName>
</protein>
<proteinExistence type="predicted"/>
<gene>
    <name evidence="3" type="ORF">PDIGIT_LOCUS10706</name>
</gene>
<dbReference type="OrthoDB" id="5318346at2759"/>
<dbReference type="PANTHER" id="PTHR42080">
    <property type="entry name" value="SRR1 DOMAIN-CONTAINING PROTEIN"/>
    <property type="match status" value="1"/>
</dbReference>
<name>A0A9W4XN16_9PLEO</name>
<sequence>MSLAAVETPLHHFPTARKQKSRTNPKPKKSSSKGDQQLQSLFSDIQALYATSKLSQNLTKQITSTFTNPATTPIKTLLSLGLGSPTTPSKNQPRILKQLAIFLALSAALENAGHGFVTLYAQDPVFTRADESFLSSLGIKISRTSRGAELGEATALIDAATIVYSPFLTLEAYEALLLHAGKGSVRFLIGDDFEKLLAKWPKFSEERKQVLKLVRGAVGGYRRRGVGGDGFWEEGDGAFPMALYERGGAGSVKAKAKM</sequence>
<evidence type="ECO:0000256" key="1">
    <source>
        <dbReference type="SAM" id="MobiDB-lite"/>
    </source>
</evidence>
<accession>A0A9W4XN16</accession>
<dbReference type="Proteomes" id="UP001152607">
    <property type="component" value="Unassembled WGS sequence"/>
</dbReference>
<organism evidence="3 4">
    <name type="scientific">Periconia digitata</name>
    <dbReference type="NCBI Taxonomy" id="1303443"/>
    <lineage>
        <taxon>Eukaryota</taxon>
        <taxon>Fungi</taxon>
        <taxon>Dikarya</taxon>
        <taxon>Ascomycota</taxon>
        <taxon>Pezizomycotina</taxon>
        <taxon>Dothideomycetes</taxon>
        <taxon>Pleosporomycetidae</taxon>
        <taxon>Pleosporales</taxon>
        <taxon>Massarineae</taxon>
        <taxon>Periconiaceae</taxon>
        <taxon>Periconia</taxon>
    </lineage>
</organism>
<dbReference type="PANTHER" id="PTHR42080:SF1">
    <property type="entry name" value="SRR1-LIKE DOMAIN-CONTAINING PROTEIN"/>
    <property type="match status" value="1"/>
</dbReference>
<comment type="caution">
    <text evidence="3">The sequence shown here is derived from an EMBL/GenBank/DDBJ whole genome shotgun (WGS) entry which is preliminary data.</text>
</comment>
<dbReference type="AlphaFoldDB" id="A0A9W4XN16"/>